<proteinExistence type="predicted"/>
<keyword evidence="2" id="KW-1185">Reference proteome</keyword>
<evidence type="ECO:0008006" key="3">
    <source>
        <dbReference type="Google" id="ProtNLM"/>
    </source>
</evidence>
<evidence type="ECO:0000313" key="2">
    <source>
        <dbReference type="Proteomes" id="UP000188603"/>
    </source>
</evidence>
<reference evidence="1 2" key="1">
    <citation type="journal article" date="2015" name="Int. J. Syst. Evol. Microbiol.">
        <title>Novibacillus thermophilus gen. nov., sp. nov., a Gram-staining-negative and moderately thermophilic member of the family Thermoactinomycetaceae.</title>
        <authorList>
            <person name="Yang G."/>
            <person name="Chen J."/>
            <person name="Zhou S."/>
        </authorList>
    </citation>
    <scope>NUCLEOTIDE SEQUENCE [LARGE SCALE GENOMIC DNA]</scope>
    <source>
        <strain evidence="1 2">SG-1</strain>
    </source>
</reference>
<dbReference type="GO" id="GO:0009234">
    <property type="term" value="P:menaquinone biosynthetic process"/>
    <property type="evidence" value="ECO:0007669"/>
    <property type="project" value="InterPro"/>
</dbReference>
<protein>
    <recommendedName>
        <fullName evidence="3">Heptaprenyl diphosphate synthase</fullName>
    </recommendedName>
</protein>
<dbReference type="OrthoDB" id="2417886at2"/>
<dbReference type="RefSeq" id="WP_077720527.1">
    <property type="nucleotide sequence ID" value="NZ_CP019699.1"/>
</dbReference>
<dbReference type="Gene3D" id="1.20.120.1450">
    <property type="match status" value="1"/>
</dbReference>
<evidence type="ECO:0000313" key="1">
    <source>
        <dbReference type="EMBL" id="AQS56666.1"/>
    </source>
</evidence>
<dbReference type="KEGG" id="ntr:B0W44_13785"/>
<dbReference type="Proteomes" id="UP000188603">
    <property type="component" value="Chromosome"/>
</dbReference>
<dbReference type="AlphaFoldDB" id="A0A1U9K9H7"/>
<dbReference type="InterPro" id="IPR009920">
    <property type="entry name" value="HEPPP_synth_su1"/>
</dbReference>
<dbReference type="STRING" id="1471761.B0W44_13785"/>
<dbReference type="Pfam" id="PF07307">
    <property type="entry name" value="HEPPP_synt_1"/>
    <property type="match status" value="1"/>
</dbReference>
<name>A0A1U9K9H7_9BACL</name>
<sequence>MAFISKTYQQEFQTILRTVQDETSDPLVVNVIGKLPIPRLALALQYLYFKEQYTPFDAIRDYCISTVLIQMGLNVHNEVPSGSETPSSSVHDRYQQFQVLAGDLYSGRFYQILAYRGDTRIIRFLSDAVSVINQARTNLYDLFQNNELTVALYVQEMEKIGTALIKAWFQYERKHEGTKWESVVSNLLTAEKLLSDSNDTVPVHWQPSVVSQLKQRAMQLIAHSRSLVQEWSTLEIKRELEHLIDVSFPGTTQLGKTAEDY</sequence>
<gene>
    <name evidence="1" type="ORF">B0W44_13785</name>
</gene>
<organism evidence="1 2">
    <name type="scientific">Novibacillus thermophilus</name>
    <dbReference type="NCBI Taxonomy" id="1471761"/>
    <lineage>
        <taxon>Bacteria</taxon>
        <taxon>Bacillati</taxon>
        <taxon>Bacillota</taxon>
        <taxon>Bacilli</taxon>
        <taxon>Bacillales</taxon>
        <taxon>Thermoactinomycetaceae</taxon>
        <taxon>Novibacillus</taxon>
    </lineage>
</organism>
<accession>A0A1U9K9H7</accession>
<dbReference type="EMBL" id="CP019699">
    <property type="protein sequence ID" value="AQS56666.1"/>
    <property type="molecule type" value="Genomic_DNA"/>
</dbReference>